<sequence>MINHALTKYHNLPESSYFALLKKNVKFHQADTLERIMTRVKDTLGVTINRFRADCGSFSKDIIKTIEKHCNLFYIRANNCSRRYEDF</sequence>
<proteinExistence type="predicted"/>
<dbReference type="Proteomes" id="UP000016660">
    <property type="component" value="Unassembled WGS sequence"/>
</dbReference>
<evidence type="ECO:0008006" key="3">
    <source>
        <dbReference type="Google" id="ProtNLM"/>
    </source>
</evidence>
<dbReference type="EMBL" id="AWUY01000162">
    <property type="protein sequence ID" value="ERJ75685.1"/>
    <property type="molecule type" value="Genomic_DNA"/>
</dbReference>
<name>A0ABN0NQW7_9BACT</name>
<evidence type="ECO:0000313" key="1">
    <source>
        <dbReference type="EMBL" id="ERJ75685.1"/>
    </source>
</evidence>
<evidence type="ECO:0000313" key="2">
    <source>
        <dbReference type="Proteomes" id="UP000016660"/>
    </source>
</evidence>
<accession>A0ABN0NQW7</accession>
<gene>
    <name evidence="1" type="ORF">HMPREF0653_01805</name>
</gene>
<protein>
    <recommendedName>
        <fullName evidence="3">Transposase DDE domain-containing protein</fullName>
    </recommendedName>
</protein>
<comment type="caution">
    <text evidence="1">The sequence shown here is derived from an EMBL/GenBank/DDBJ whole genome shotgun (WGS) entry which is preliminary data.</text>
</comment>
<reference evidence="1 2" key="1">
    <citation type="submission" date="2013-06" db="EMBL/GenBank/DDBJ databases">
        <authorList>
            <person name="Weinstock G."/>
            <person name="Sodergren E."/>
            <person name="Lobos E.A."/>
            <person name="Fulton L."/>
            <person name="Fulton R."/>
            <person name="Courtney L."/>
            <person name="Fronick C."/>
            <person name="O'Laughlin M."/>
            <person name="Godfrey J."/>
            <person name="Wilson R.M."/>
            <person name="Miner T."/>
            <person name="Farmer C."/>
            <person name="Delehaunty K."/>
            <person name="Cordes M."/>
            <person name="Minx P."/>
            <person name="Tomlinson C."/>
            <person name="Chen J."/>
            <person name="Wollam A."/>
            <person name="Pepin K.H."/>
            <person name="Bhonagiri V."/>
            <person name="Zhang X."/>
            <person name="Warren W."/>
            <person name="Mitreva M."/>
            <person name="Mardis E.R."/>
            <person name="Wilson R.K."/>
        </authorList>
    </citation>
    <scope>NUCLEOTIDE SEQUENCE [LARGE SCALE GENOMIC DNA]</scope>
    <source>
        <strain evidence="1 2">ATCC 29426</strain>
    </source>
</reference>
<organism evidence="1 2">
    <name type="scientific">Prevotella disiens JCM 6334 = ATCC 29426</name>
    <dbReference type="NCBI Taxonomy" id="1235811"/>
    <lineage>
        <taxon>Bacteria</taxon>
        <taxon>Pseudomonadati</taxon>
        <taxon>Bacteroidota</taxon>
        <taxon>Bacteroidia</taxon>
        <taxon>Bacteroidales</taxon>
        <taxon>Prevotellaceae</taxon>
        <taxon>Prevotella</taxon>
    </lineage>
</organism>
<keyword evidence="2" id="KW-1185">Reference proteome</keyword>